<organism evidence="1 2">
    <name type="scientific">Pseudochelatococcus lubricantis</name>
    <dbReference type="NCBI Taxonomy" id="1538102"/>
    <lineage>
        <taxon>Bacteria</taxon>
        <taxon>Pseudomonadati</taxon>
        <taxon>Pseudomonadota</taxon>
        <taxon>Alphaproteobacteria</taxon>
        <taxon>Hyphomicrobiales</taxon>
        <taxon>Chelatococcaceae</taxon>
        <taxon>Pseudochelatococcus</taxon>
    </lineage>
</organism>
<dbReference type="Proteomes" id="UP001429580">
    <property type="component" value="Unassembled WGS sequence"/>
</dbReference>
<name>A0ABX0V0Y0_9HYPH</name>
<dbReference type="InterPro" id="IPR005268">
    <property type="entry name" value="CHP00725"/>
</dbReference>
<dbReference type="InterPro" id="IPR052341">
    <property type="entry name" value="LOG_family_nucleotidases"/>
</dbReference>
<evidence type="ECO:0008006" key="3">
    <source>
        <dbReference type="Google" id="ProtNLM"/>
    </source>
</evidence>
<reference evidence="1 2" key="1">
    <citation type="submission" date="2020-03" db="EMBL/GenBank/DDBJ databases">
        <title>Genomic Encyclopedia of Type Strains, Phase IV (KMG-IV): sequencing the most valuable type-strain genomes for metagenomic binning, comparative biology and taxonomic classification.</title>
        <authorList>
            <person name="Goeker M."/>
        </authorList>
    </citation>
    <scope>NUCLEOTIDE SEQUENCE [LARGE SCALE GENOMIC DNA]</scope>
    <source>
        <strain evidence="1 2">DSM 103870</strain>
    </source>
</reference>
<dbReference type="Pfam" id="PF18306">
    <property type="entry name" value="LDcluster4"/>
    <property type="match status" value="1"/>
</dbReference>
<accession>A0ABX0V0Y0</accession>
<sequence length="225" mass="23615">MSLSDRATPLSTPPSLTWSATECSLYRPGERFDSWRLSWVAEEARPSDLAAVASSSEALRLVFTASKTRRVPVGVIGPREASDAEYKLAEAVGRALGEHGLQLLCGGKSGVMEAACKGNLEAGGLPIGLLPDTEWRESNPYVAIPIATGIGPVRNAILARASTVLVAIGGGYGTLTEMAYGLHFDRPVLALGDAPFVEGILACETPGDVIAHIARHLLDNAPRAA</sequence>
<dbReference type="RefSeq" id="WP_166951961.1">
    <property type="nucleotide sequence ID" value="NZ_JAASQI010000004.1"/>
</dbReference>
<dbReference type="PANTHER" id="PTHR43393:SF3">
    <property type="entry name" value="LYSINE DECARBOXYLASE-LIKE PROTEIN"/>
    <property type="match status" value="1"/>
</dbReference>
<dbReference type="SUPFAM" id="SSF102405">
    <property type="entry name" value="MCP/YpsA-like"/>
    <property type="match status" value="1"/>
</dbReference>
<gene>
    <name evidence="1" type="ORF">FHS82_002056</name>
</gene>
<dbReference type="InterPro" id="IPR041164">
    <property type="entry name" value="LDcluster4"/>
</dbReference>
<comment type="caution">
    <text evidence="1">The sequence shown here is derived from an EMBL/GenBank/DDBJ whole genome shotgun (WGS) entry which is preliminary data.</text>
</comment>
<dbReference type="NCBIfam" id="TIGR00725">
    <property type="entry name" value="TIGR00725 family protein"/>
    <property type="match status" value="1"/>
</dbReference>
<keyword evidence="2" id="KW-1185">Reference proteome</keyword>
<dbReference type="EMBL" id="JAASQI010000004">
    <property type="protein sequence ID" value="NIJ58214.1"/>
    <property type="molecule type" value="Genomic_DNA"/>
</dbReference>
<evidence type="ECO:0000313" key="2">
    <source>
        <dbReference type="Proteomes" id="UP001429580"/>
    </source>
</evidence>
<dbReference type="Gene3D" id="3.40.50.450">
    <property type="match status" value="1"/>
</dbReference>
<protein>
    <recommendedName>
        <fullName evidence="3">TIGR00725 family protein</fullName>
    </recommendedName>
</protein>
<dbReference type="PANTHER" id="PTHR43393">
    <property type="entry name" value="CYTOKININ RIBOSIDE 5'-MONOPHOSPHATE PHOSPHORIBOHYDROLASE"/>
    <property type="match status" value="1"/>
</dbReference>
<proteinExistence type="predicted"/>
<evidence type="ECO:0000313" key="1">
    <source>
        <dbReference type="EMBL" id="NIJ58214.1"/>
    </source>
</evidence>